<feature type="compositionally biased region" description="Basic and acidic residues" evidence="10">
    <location>
        <begin position="245"/>
        <end position="254"/>
    </location>
</feature>
<evidence type="ECO:0000313" key="14">
    <source>
        <dbReference type="RefSeq" id="XP_019705093.1"/>
    </source>
</evidence>
<dbReference type="GO" id="GO:0006357">
    <property type="term" value="P:regulation of transcription by RNA polymerase II"/>
    <property type="evidence" value="ECO:0007669"/>
    <property type="project" value="TreeGrafter"/>
</dbReference>
<feature type="compositionally biased region" description="Basic and acidic residues" evidence="10">
    <location>
        <begin position="336"/>
        <end position="345"/>
    </location>
</feature>
<keyword evidence="7" id="KW-0804">Transcription</keyword>
<organism evidence="13">
    <name type="scientific">Elaeis guineensis var. tenera</name>
    <name type="common">Oil palm</name>
    <dbReference type="NCBI Taxonomy" id="51953"/>
    <lineage>
        <taxon>Eukaryota</taxon>
        <taxon>Viridiplantae</taxon>
        <taxon>Streptophyta</taxon>
        <taxon>Embryophyta</taxon>
        <taxon>Tracheophyta</taxon>
        <taxon>Spermatophyta</taxon>
        <taxon>Magnoliopsida</taxon>
        <taxon>Liliopsida</taxon>
        <taxon>Arecaceae</taxon>
        <taxon>Arecoideae</taxon>
        <taxon>Cocoseae</taxon>
        <taxon>Elaeidinae</taxon>
        <taxon>Elaeis</taxon>
    </lineage>
</organism>
<evidence type="ECO:0000313" key="12">
    <source>
        <dbReference type="Proteomes" id="UP000504607"/>
    </source>
</evidence>
<feature type="region of interest" description="Disordered" evidence="10">
    <location>
        <begin position="290"/>
        <end position="350"/>
    </location>
</feature>
<dbReference type="OrthoDB" id="60033at2759"/>
<evidence type="ECO:0000256" key="7">
    <source>
        <dbReference type="ARBA" id="ARBA00023163"/>
    </source>
</evidence>
<sequence length="367" mass="42431">MDPVLNMVKEEYLEAEVSPSRLEDAPMEAPRPMEGLHEVGPPPFLNKTYDMVDDPGTDRVILWSSTNNSFVVRDPATFAMTLLPRYFKHSNFSSFVRQLNTYGFRKVDPDRWEFANEGFLRGQRHLLKTIKRRKPPSHPPPRQKNLDPCLEVGRFGFDGEIDRLERDKNILMAEIVKLRQEQQTTRTHLQAMEERLHNAEQKQQQMMGFLARAVRSPDFLQQLLQQQERRKELEAAISKKRRRPIDRVPYHGEGETSESQDFEARFGIETEEMGSFYDPEVSELESLALEIQGLRKSEEEEEEEEEEDDDKPEEKQGGGTELNDDFWEELLNGGIGEEKDGSEGRDDLDDVNVLAEKLGYLSSSSPK</sequence>
<dbReference type="AlphaFoldDB" id="A0A6J0PGY1"/>
<dbReference type="Pfam" id="PF00447">
    <property type="entry name" value="HSF_DNA-bind"/>
    <property type="match status" value="1"/>
</dbReference>
<evidence type="ECO:0000256" key="1">
    <source>
        <dbReference type="ARBA" id="ARBA00004123"/>
    </source>
</evidence>
<dbReference type="GO" id="GO:0034605">
    <property type="term" value="P:cellular response to heat"/>
    <property type="evidence" value="ECO:0007669"/>
    <property type="project" value="TreeGrafter"/>
</dbReference>
<dbReference type="RefSeq" id="XP_073109742.1">
    <property type="nucleotide sequence ID" value="XM_073253641.1"/>
</dbReference>
<dbReference type="GO" id="GO:0003700">
    <property type="term" value="F:DNA-binding transcription factor activity"/>
    <property type="evidence" value="ECO:0007669"/>
    <property type="project" value="InterPro"/>
</dbReference>
<reference evidence="13 14" key="1">
    <citation type="submission" date="2022-04" db="UniProtKB">
        <authorList>
            <consortium name="RefSeq"/>
        </authorList>
    </citation>
    <scope>IDENTIFICATION</scope>
</reference>
<dbReference type="FunFam" id="1.10.10.10:FF:000057">
    <property type="entry name" value="Heat shock transcription factor 1"/>
    <property type="match status" value="1"/>
</dbReference>
<keyword evidence="8" id="KW-0539">Nucleus</keyword>
<evidence type="ECO:0000313" key="15">
    <source>
        <dbReference type="RefSeq" id="XP_029119517.1"/>
    </source>
</evidence>
<evidence type="ECO:0000313" key="13">
    <source>
        <dbReference type="RefSeq" id="XP_019705092.1"/>
    </source>
</evidence>
<evidence type="ECO:0000256" key="3">
    <source>
        <dbReference type="ARBA" id="ARBA00022553"/>
    </source>
</evidence>
<dbReference type="RefSeq" id="XP_029119517.1">
    <property type="nucleotide sequence ID" value="XM_029263684.1"/>
</dbReference>
<dbReference type="Gene3D" id="1.10.10.10">
    <property type="entry name" value="Winged helix-like DNA-binding domain superfamily/Winged helix DNA-binding domain"/>
    <property type="match status" value="1"/>
</dbReference>
<keyword evidence="5" id="KW-0346">Stress response</keyword>
<dbReference type="SMART" id="SM00415">
    <property type="entry name" value="HSF"/>
    <property type="match status" value="1"/>
</dbReference>
<gene>
    <name evidence="13 14 15" type="primary">LOC105042195</name>
</gene>
<evidence type="ECO:0000256" key="4">
    <source>
        <dbReference type="ARBA" id="ARBA00023015"/>
    </source>
</evidence>
<dbReference type="InterPro" id="IPR000232">
    <property type="entry name" value="HSF_DNA-bd"/>
</dbReference>
<evidence type="ECO:0000256" key="5">
    <source>
        <dbReference type="ARBA" id="ARBA00023016"/>
    </source>
</evidence>
<dbReference type="KEGG" id="egu:105042195"/>
<proteinExistence type="inferred from homology"/>
<dbReference type="Proteomes" id="UP000504607">
    <property type="component" value="Chromosome 3"/>
</dbReference>
<dbReference type="InterPro" id="IPR036390">
    <property type="entry name" value="WH_DNA-bd_sf"/>
</dbReference>
<keyword evidence="4" id="KW-0805">Transcription regulation</keyword>
<comment type="similarity">
    <text evidence="9">Belongs to the HSF family.</text>
</comment>
<evidence type="ECO:0000259" key="11">
    <source>
        <dbReference type="PROSITE" id="PS00434"/>
    </source>
</evidence>
<feature type="compositionally biased region" description="Acidic residues" evidence="10">
    <location>
        <begin position="299"/>
        <end position="311"/>
    </location>
</feature>
<dbReference type="InterPro" id="IPR036388">
    <property type="entry name" value="WH-like_DNA-bd_sf"/>
</dbReference>
<dbReference type="PRINTS" id="PR00056">
    <property type="entry name" value="HSFDOMAIN"/>
</dbReference>
<accession>A0A6J0PGY1</accession>
<feature type="region of interest" description="Disordered" evidence="10">
    <location>
        <begin position="235"/>
        <end position="262"/>
    </location>
</feature>
<dbReference type="PANTHER" id="PTHR10015:SF456">
    <property type="entry name" value="E2F_DP FAMILY WINGED-HELIX DNA-BINDING DOMAIN-CONTAINING PROTEIN-RELATED"/>
    <property type="match status" value="1"/>
</dbReference>
<feature type="domain" description="HSF-type DNA-binding" evidence="11">
    <location>
        <begin position="83"/>
        <end position="107"/>
    </location>
</feature>
<dbReference type="PANTHER" id="PTHR10015">
    <property type="entry name" value="HEAT SHOCK TRANSCRIPTION FACTOR"/>
    <property type="match status" value="1"/>
</dbReference>
<dbReference type="RefSeq" id="XP_019705092.1">
    <property type="nucleotide sequence ID" value="XM_019849533.2"/>
</dbReference>
<evidence type="ECO:0000256" key="2">
    <source>
        <dbReference type="ARBA" id="ARBA00011233"/>
    </source>
</evidence>
<dbReference type="SUPFAM" id="SSF46785">
    <property type="entry name" value="Winged helix' DNA-binding domain"/>
    <property type="match status" value="1"/>
</dbReference>
<evidence type="ECO:0000256" key="6">
    <source>
        <dbReference type="ARBA" id="ARBA00023125"/>
    </source>
</evidence>
<protein>
    <submittedName>
        <fullName evidence="13 14">Heat stress transcription factor A-2c</fullName>
    </submittedName>
</protein>
<dbReference type="PROSITE" id="PS00434">
    <property type="entry name" value="HSF_DOMAIN"/>
    <property type="match status" value="1"/>
</dbReference>
<evidence type="ECO:0000256" key="10">
    <source>
        <dbReference type="SAM" id="MobiDB-lite"/>
    </source>
</evidence>
<comment type="subunit">
    <text evidence="2">Homotrimer.</text>
</comment>
<evidence type="ECO:0000256" key="8">
    <source>
        <dbReference type="ARBA" id="ARBA00023242"/>
    </source>
</evidence>
<keyword evidence="6" id="KW-0238">DNA-binding</keyword>
<dbReference type="GeneID" id="105042195"/>
<evidence type="ECO:0000256" key="9">
    <source>
        <dbReference type="RuleBase" id="RU004020"/>
    </source>
</evidence>
<dbReference type="GO" id="GO:0000978">
    <property type="term" value="F:RNA polymerase II cis-regulatory region sequence-specific DNA binding"/>
    <property type="evidence" value="ECO:0007669"/>
    <property type="project" value="TreeGrafter"/>
</dbReference>
<name>A0A6J0PGY1_ELAGV</name>
<dbReference type="RefSeq" id="XP_019705093.1">
    <property type="nucleotide sequence ID" value="XM_019849534.2"/>
</dbReference>
<keyword evidence="12" id="KW-1185">Reference proteome</keyword>
<comment type="subcellular location">
    <subcellularLocation>
        <location evidence="1">Nucleus</location>
    </subcellularLocation>
</comment>
<keyword evidence="3" id="KW-0597">Phosphoprotein</keyword>
<dbReference type="GO" id="GO:0005634">
    <property type="term" value="C:nucleus"/>
    <property type="evidence" value="ECO:0007669"/>
    <property type="project" value="UniProtKB-SubCell"/>
</dbReference>